<dbReference type="RefSeq" id="WP_074488792.1">
    <property type="nucleotide sequence ID" value="NZ_FPAM01000002.1"/>
</dbReference>
<dbReference type="EMBL" id="MPPL01000001">
    <property type="protein sequence ID" value="OKS86046.1"/>
    <property type="molecule type" value="Genomic_DNA"/>
</dbReference>
<keyword evidence="2" id="KW-1185">Reference proteome</keyword>
<reference evidence="1 2" key="1">
    <citation type="submission" date="2016-11" db="EMBL/GenBank/DDBJ databases">
        <title>Whole Genome Sequencing of Mucilaginibacter polytrichastri RG4-7(T) isolated from the moss sample.</title>
        <authorList>
            <person name="Li Y."/>
        </authorList>
    </citation>
    <scope>NUCLEOTIDE SEQUENCE [LARGE SCALE GENOMIC DNA]</scope>
    <source>
        <strain evidence="1 2">RG4-7</strain>
    </source>
</reference>
<gene>
    <name evidence="1" type="ORF">RG47T_1493</name>
</gene>
<organism evidence="1 2">
    <name type="scientific">Mucilaginibacter polytrichastri</name>
    <dbReference type="NCBI Taxonomy" id="1302689"/>
    <lineage>
        <taxon>Bacteria</taxon>
        <taxon>Pseudomonadati</taxon>
        <taxon>Bacteroidota</taxon>
        <taxon>Sphingobacteriia</taxon>
        <taxon>Sphingobacteriales</taxon>
        <taxon>Sphingobacteriaceae</taxon>
        <taxon>Mucilaginibacter</taxon>
    </lineage>
</organism>
<dbReference type="STRING" id="1302689.RG47T_1493"/>
<evidence type="ECO:0000313" key="2">
    <source>
        <dbReference type="Proteomes" id="UP000186720"/>
    </source>
</evidence>
<accession>A0A1Q5ZWC3</accession>
<evidence type="ECO:0000313" key="1">
    <source>
        <dbReference type="EMBL" id="OKS86046.1"/>
    </source>
</evidence>
<name>A0A1Q5ZWC3_9SPHI</name>
<comment type="caution">
    <text evidence="1">The sequence shown here is derived from an EMBL/GenBank/DDBJ whole genome shotgun (WGS) entry which is preliminary data.</text>
</comment>
<dbReference type="Proteomes" id="UP000186720">
    <property type="component" value="Unassembled WGS sequence"/>
</dbReference>
<sequence length="362" mass="40857">MRTNLKFLLLVLMIVLGQVASGQGIEKIAKKYLSKLSADKIYSLIGERNFSEMLKKPTSFDELTDKKSLNEFILTANMPKDKFLKQIATTASPNLKTQILHDLSLLKTDSKVNRANVLKELIALIIYIHRPVNIGSNKQITSVIFNGKPIRFSVLLDSCLFKMQESPSIKGMKTFIDAGEMTTFKSKDVDNWIYDSFQVHNSMLELAAQHPHDDIMTNSMFELLNKSLQSNAGIHLAMVLNYVFNPQLQSSNPGISHVRPDTGNLAHRSNLLKSIGHSVYYGSKVFQIRTDSLKHITYLYLGEAYPNQELIVKISSKVMQSFHSSPEMLFQNKFVYVKGTLISLEGKPEIIINDPRSISINN</sequence>
<dbReference type="AlphaFoldDB" id="A0A1Q5ZWC3"/>
<protein>
    <submittedName>
        <fullName evidence="1">Uncharacterized protein</fullName>
    </submittedName>
</protein>
<proteinExistence type="predicted"/>